<evidence type="ECO:0000256" key="1">
    <source>
        <dbReference type="ARBA" id="ARBA00002649"/>
    </source>
</evidence>
<dbReference type="PANTHER" id="PTHR43542:SF1">
    <property type="entry name" value="METHYLTRANSFERASE"/>
    <property type="match status" value="1"/>
</dbReference>
<comment type="similarity">
    <text evidence="2 8">Belongs to the methyltransferase superfamily. RsmD family.</text>
</comment>
<dbReference type="Pfam" id="PF03602">
    <property type="entry name" value="Cons_hypoth95"/>
    <property type="match status" value="1"/>
</dbReference>
<dbReference type="CDD" id="cd02440">
    <property type="entry name" value="AdoMet_MTases"/>
    <property type="match status" value="1"/>
</dbReference>
<dbReference type="Gene3D" id="3.40.50.150">
    <property type="entry name" value="Vaccinia Virus protein VP39"/>
    <property type="match status" value="1"/>
</dbReference>
<evidence type="ECO:0000256" key="5">
    <source>
        <dbReference type="ARBA" id="ARBA00022603"/>
    </source>
</evidence>
<evidence type="ECO:0000313" key="11">
    <source>
        <dbReference type="Proteomes" id="UP000242733"/>
    </source>
</evidence>
<dbReference type="EC" id="2.1.1.171" evidence="3 8"/>
<dbReference type="NCBIfam" id="TIGR00095">
    <property type="entry name" value="16S rRNA (guanine(966)-N(2))-methyltransferase RsmD"/>
    <property type="match status" value="1"/>
</dbReference>
<dbReference type="GO" id="GO:0052913">
    <property type="term" value="F:16S rRNA (guanine(966)-N(2))-methyltransferase activity"/>
    <property type="evidence" value="ECO:0007669"/>
    <property type="project" value="UniProtKB-EC"/>
</dbReference>
<dbReference type="SUPFAM" id="SSF53335">
    <property type="entry name" value="S-adenosyl-L-methionine-dependent methyltransferases"/>
    <property type="match status" value="1"/>
</dbReference>
<evidence type="ECO:0000256" key="3">
    <source>
        <dbReference type="ARBA" id="ARBA00012141"/>
    </source>
</evidence>
<keyword evidence="8" id="KW-0698">rRNA processing</keyword>
<dbReference type="InterPro" id="IPR004398">
    <property type="entry name" value="RNA_MeTrfase_RsmD"/>
</dbReference>
<gene>
    <name evidence="10" type="primary">rsmD</name>
    <name evidence="10" type="ORF">CSA61_02275</name>
</gene>
<evidence type="ECO:0000256" key="6">
    <source>
        <dbReference type="ARBA" id="ARBA00022679"/>
    </source>
</evidence>
<evidence type="ECO:0000256" key="9">
    <source>
        <dbReference type="SAM" id="Coils"/>
    </source>
</evidence>
<keyword evidence="9" id="KW-0175">Coiled coil</keyword>
<keyword evidence="5 8" id="KW-0489">Methyltransferase</keyword>
<proteinExistence type="inferred from homology"/>
<dbReference type="PANTHER" id="PTHR43542">
    <property type="entry name" value="METHYLTRANSFERASE"/>
    <property type="match status" value="1"/>
</dbReference>
<evidence type="ECO:0000313" key="10">
    <source>
        <dbReference type="EMBL" id="PIE20380.1"/>
    </source>
</evidence>
<name>A0A2G6JAH6_NEPCE</name>
<dbReference type="EMBL" id="PDSG01000008">
    <property type="protein sequence ID" value="PIE20380.1"/>
    <property type="molecule type" value="Genomic_DNA"/>
</dbReference>
<evidence type="ECO:0000256" key="2">
    <source>
        <dbReference type="ARBA" id="ARBA00005269"/>
    </source>
</evidence>
<sequence>MGRRNPPRRQTGKIELPSSQLRIIAGNWRGRKLEFIAADGLRPTPDRVRETLFNWLQTAVPGANCLDLFSGSGALGLEALSRGAESATFIDRNNITARKLQDNLQRLKCQNAEVINADVLEWLEARQADLESRYDIVFMDPPFGKGLVTPCCERLEQRNLLRDKALIYIETETQSGMVDVPANWQQLREKQAGQVTYRLYSKEA</sequence>
<dbReference type="PROSITE" id="PS00092">
    <property type="entry name" value="N6_MTASE"/>
    <property type="match status" value="1"/>
</dbReference>
<reference evidence="10 11" key="1">
    <citation type="submission" date="2017-10" db="EMBL/GenBank/DDBJ databases">
        <title>Novel microbial diversity and functional potential in the marine mammal oral microbiome.</title>
        <authorList>
            <person name="Dudek N.K."/>
            <person name="Sun C.L."/>
            <person name="Burstein D."/>
            <person name="Kantor R.S."/>
            <person name="Aliaga Goltsman D.S."/>
            <person name="Bik E.M."/>
            <person name="Thomas B.C."/>
            <person name="Banfield J.F."/>
            <person name="Relman D.A."/>
        </authorList>
    </citation>
    <scope>NUCLEOTIDE SEQUENCE [LARGE SCALE GENOMIC DNA]</scope>
    <source>
        <strain evidence="10">DOLJORAL78_49_30</strain>
    </source>
</reference>
<evidence type="ECO:0000256" key="7">
    <source>
        <dbReference type="ARBA" id="ARBA00048326"/>
    </source>
</evidence>
<dbReference type="InterPro" id="IPR002052">
    <property type="entry name" value="DNA_methylase_N6_adenine_CS"/>
</dbReference>
<feature type="coiled-coil region" evidence="9">
    <location>
        <begin position="90"/>
        <end position="117"/>
    </location>
</feature>
<comment type="function">
    <text evidence="1 8">Specifically methylates the guanine in position 966 of 16S rRNA in the assembled 30S particle.</text>
</comment>
<evidence type="ECO:0000256" key="8">
    <source>
        <dbReference type="PIRNR" id="PIRNR004553"/>
    </source>
</evidence>
<accession>A0A2G6JAH6</accession>
<dbReference type="PIRSF" id="PIRSF004553">
    <property type="entry name" value="CHP00095"/>
    <property type="match status" value="1"/>
</dbReference>
<dbReference type="Proteomes" id="UP000242733">
    <property type="component" value="Unassembled WGS sequence"/>
</dbReference>
<comment type="catalytic activity">
    <reaction evidence="7 8">
        <text>guanosine(966) in 16S rRNA + S-adenosyl-L-methionine = N(2)-methylguanosine(966) in 16S rRNA + S-adenosyl-L-homocysteine + H(+)</text>
        <dbReference type="Rhea" id="RHEA:23548"/>
        <dbReference type="Rhea" id="RHEA-COMP:10211"/>
        <dbReference type="Rhea" id="RHEA-COMP:10212"/>
        <dbReference type="ChEBI" id="CHEBI:15378"/>
        <dbReference type="ChEBI" id="CHEBI:57856"/>
        <dbReference type="ChEBI" id="CHEBI:59789"/>
        <dbReference type="ChEBI" id="CHEBI:74269"/>
        <dbReference type="ChEBI" id="CHEBI:74481"/>
        <dbReference type="EC" id="2.1.1.171"/>
    </reaction>
</comment>
<organism evidence="10 11">
    <name type="scientific">Neptuniibacter caesariensis</name>
    <dbReference type="NCBI Taxonomy" id="207954"/>
    <lineage>
        <taxon>Bacteria</taxon>
        <taxon>Pseudomonadati</taxon>
        <taxon>Pseudomonadota</taxon>
        <taxon>Gammaproteobacteria</taxon>
        <taxon>Oceanospirillales</taxon>
        <taxon>Oceanospirillaceae</taxon>
        <taxon>Neptuniibacter</taxon>
    </lineage>
</organism>
<keyword evidence="8" id="KW-0949">S-adenosyl-L-methionine</keyword>
<evidence type="ECO:0000256" key="4">
    <source>
        <dbReference type="ARBA" id="ARBA00013682"/>
    </source>
</evidence>
<dbReference type="GO" id="GO:0003676">
    <property type="term" value="F:nucleic acid binding"/>
    <property type="evidence" value="ECO:0007669"/>
    <property type="project" value="InterPro"/>
</dbReference>
<protein>
    <recommendedName>
        <fullName evidence="4 8">Ribosomal RNA small subunit methyltransferase D</fullName>
        <ecNumber evidence="3 8">2.1.1.171</ecNumber>
    </recommendedName>
</protein>
<dbReference type="InterPro" id="IPR029063">
    <property type="entry name" value="SAM-dependent_MTases_sf"/>
</dbReference>
<keyword evidence="6 8" id="KW-0808">Transferase</keyword>
<dbReference type="AlphaFoldDB" id="A0A2G6JAH6"/>
<comment type="caution">
    <text evidence="10">The sequence shown here is derived from an EMBL/GenBank/DDBJ whole genome shotgun (WGS) entry which is preliminary data.</text>
</comment>